<dbReference type="EMBL" id="JBDFRB010000005">
    <property type="protein sequence ID" value="MEN2744325.1"/>
    <property type="molecule type" value="Genomic_DNA"/>
</dbReference>
<evidence type="ECO:0000256" key="6">
    <source>
        <dbReference type="ARBA" id="ARBA00023136"/>
    </source>
</evidence>
<evidence type="ECO:0000256" key="3">
    <source>
        <dbReference type="ARBA" id="ARBA00022475"/>
    </source>
</evidence>
<keyword evidence="10" id="KW-1185">Reference proteome</keyword>
<dbReference type="Gene3D" id="2.30.330.10">
    <property type="entry name" value="SpoA-like"/>
    <property type="match status" value="1"/>
</dbReference>
<dbReference type="InterPro" id="IPR012826">
    <property type="entry name" value="FliN"/>
</dbReference>
<dbReference type="PANTHER" id="PTHR43484:SF1">
    <property type="entry name" value="FLAGELLAR MOTOR SWITCH PROTEIN FLIN"/>
    <property type="match status" value="1"/>
</dbReference>
<dbReference type="PANTHER" id="PTHR43484">
    <property type="match status" value="1"/>
</dbReference>
<gene>
    <name evidence="9" type="primary">fliN</name>
    <name evidence="9" type="ORF">ABCQ75_07205</name>
</gene>
<keyword evidence="9" id="KW-0969">Cilium</keyword>
<accession>A0ABU9WYR3</accession>
<evidence type="ECO:0000313" key="10">
    <source>
        <dbReference type="Proteomes" id="UP001422074"/>
    </source>
</evidence>
<evidence type="ECO:0000256" key="2">
    <source>
        <dbReference type="ARBA" id="ARBA00009226"/>
    </source>
</evidence>
<evidence type="ECO:0000256" key="7">
    <source>
        <dbReference type="SAM" id="MobiDB-lite"/>
    </source>
</evidence>
<dbReference type="Pfam" id="PF01052">
    <property type="entry name" value="FliMN_C"/>
    <property type="match status" value="1"/>
</dbReference>
<sequence>MTEPQQDPAQPGQANGQAQIGQAQIGQAQIGAGPVGHAQLPAAHTDAARAALTCLPTGAAVTLAPGTLGAVGELGRTLTVEALVVGSPTYAVRVVVREDLLLAAAGAAGLAAPDRAQLEPALAAAAAVLGPGTPSPLPAGHAPEAGPDAPVHLFVASGETAGYVLVQEADAASPSRPADLADLAPRLHRIKDVELGLAVEIGRARLAVRDIMGLEPGQVIELDRSAGAPADVLVNGRLVARGEVVVLENDYAVRITRILDPSQAV</sequence>
<comment type="subcellular location">
    <subcellularLocation>
        <location evidence="1">Cell membrane</location>
        <topology evidence="1">Peripheral membrane protein</topology>
        <orientation evidence="1">Cytoplasmic side</orientation>
    </subcellularLocation>
</comment>
<keyword evidence="4" id="KW-0145">Chemotaxis</keyword>
<comment type="caution">
    <text evidence="9">The sequence shown here is derived from an EMBL/GenBank/DDBJ whole genome shotgun (WGS) entry which is preliminary data.</text>
</comment>
<reference evidence="9 10" key="1">
    <citation type="submission" date="2024-05" db="EMBL/GenBank/DDBJ databases">
        <title>Sinomonas sp. nov., isolated from a waste landfill.</title>
        <authorList>
            <person name="Zhao Y."/>
        </authorList>
    </citation>
    <scope>NUCLEOTIDE SEQUENCE [LARGE SCALE GENOMIC DNA]</scope>
    <source>
        <strain evidence="9 10">CCTCC AB2014300</strain>
    </source>
</reference>
<dbReference type="RefSeq" id="WP_345884270.1">
    <property type="nucleotide sequence ID" value="NZ_JBDFRB010000005.1"/>
</dbReference>
<dbReference type="NCBIfam" id="TIGR02480">
    <property type="entry name" value="fliN"/>
    <property type="match status" value="1"/>
</dbReference>
<dbReference type="SUPFAM" id="SSF101801">
    <property type="entry name" value="Surface presentation of antigens (SPOA)"/>
    <property type="match status" value="1"/>
</dbReference>
<evidence type="ECO:0000256" key="1">
    <source>
        <dbReference type="ARBA" id="ARBA00004413"/>
    </source>
</evidence>
<organism evidence="9 10">
    <name type="scientific">Sinomonas halotolerans</name>
    <dbReference type="NCBI Taxonomy" id="1644133"/>
    <lineage>
        <taxon>Bacteria</taxon>
        <taxon>Bacillati</taxon>
        <taxon>Actinomycetota</taxon>
        <taxon>Actinomycetes</taxon>
        <taxon>Micrococcales</taxon>
        <taxon>Micrococcaceae</taxon>
        <taxon>Sinomonas</taxon>
    </lineage>
</organism>
<dbReference type="InterPro" id="IPR001543">
    <property type="entry name" value="FliN-like_C"/>
</dbReference>
<feature type="region of interest" description="Disordered" evidence="7">
    <location>
        <begin position="1"/>
        <end position="20"/>
    </location>
</feature>
<keyword evidence="9" id="KW-0282">Flagellum</keyword>
<dbReference type="InterPro" id="IPR036429">
    <property type="entry name" value="SpoA-like_sf"/>
</dbReference>
<comment type="similarity">
    <text evidence="2">Belongs to the FliN/MopA/SpaO family.</text>
</comment>
<evidence type="ECO:0000256" key="5">
    <source>
        <dbReference type="ARBA" id="ARBA00022779"/>
    </source>
</evidence>
<name>A0ABU9WYR3_9MICC</name>
<evidence type="ECO:0000313" key="9">
    <source>
        <dbReference type="EMBL" id="MEN2744325.1"/>
    </source>
</evidence>
<dbReference type="InterPro" id="IPR051469">
    <property type="entry name" value="FliN/MopA/SpaO"/>
</dbReference>
<feature type="domain" description="Flagellar motor switch protein FliN-like C-terminal" evidence="8">
    <location>
        <begin position="189"/>
        <end position="259"/>
    </location>
</feature>
<keyword evidence="6" id="KW-0472">Membrane</keyword>
<dbReference type="InterPro" id="IPR001172">
    <property type="entry name" value="FliN_T3SS_HrcQb"/>
</dbReference>
<keyword evidence="3" id="KW-1003">Cell membrane</keyword>
<evidence type="ECO:0000259" key="8">
    <source>
        <dbReference type="Pfam" id="PF01052"/>
    </source>
</evidence>
<keyword evidence="9" id="KW-0966">Cell projection</keyword>
<keyword evidence="5" id="KW-0283">Flagellar rotation</keyword>
<dbReference type="PRINTS" id="PR00956">
    <property type="entry name" value="FLGMOTORFLIN"/>
</dbReference>
<evidence type="ECO:0000256" key="4">
    <source>
        <dbReference type="ARBA" id="ARBA00022500"/>
    </source>
</evidence>
<dbReference type="Proteomes" id="UP001422074">
    <property type="component" value="Unassembled WGS sequence"/>
</dbReference>
<proteinExistence type="inferred from homology"/>
<protein>
    <submittedName>
        <fullName evidence="9">Flagellar motor switch protein FliN</fullName>
    </submittedName>
</protein>